<reference evidence="4 5" key="1">
    <citation type="journal article" date="2018" name="Nat. Biotechnol.">
        <title>A standardized bacterial taxonomy based on genome phylogeny substantially revises the tree of life.</title>
        <authorList>
            <person name="Parks D.H."/>
            <person name="Chuvochina M."/>
            <person name="Waite D.W."/>
            <person name="Rinke C."/>
            <person name="Skarshewski A."/>
            <person name="Chaumeil P.A."/>
            <person name="Hugenholtz P."/>
        </authorList>
    </citation>
    <scope>NUCLEOTIDE SEQUENCE [LARGE SCALE GENOMIC DNA]</scope>
    <source>
        <strain evidence="4">UBA10045</strain>
    </source>
</reference>
<dbReference type="InterPro" id="IPR023614">
    <property type="entry name" value="Porin_dom_sf"/>
</dbReference>
<comment type="caution">
    <text evidence="4">The sequence shown here is derived from an EMBL/GenBank/DDBJ whole genome shotgun (WGS) entry which is preliminary data.</text>
</comment>
<gene>
    <name evidence="4" type="ORF">DIC32_04385</name>
</gene>
<dbReference type="PANTHER" id="PTHR34596:SF2">
    <property type="entry name" value="CHITOPORIN"/>
    <property type="match status" value="1"/>
</dbReference>
<organism evidence="4 5">
    <name type="scientific">Acinetobacter radioresistens</name>
    <dbReference type="NCBI Taxonomy" id="40216"/>
    <lineage>
        <taxon>Bacteria</taxon>
        <taxon>Pseudomonadati</taxon>
        <taxon>Pseudomonadota</taxon>
        <taxon>Gammaproteobacteria</taxon>
        <taxon>Moraxellales</taxon>
        <taxon>Moraxellaceae</taxon>
        <taxon>Acinetobacter</taxon>
    </lineage>
</organism>
<keyword evidence="3" id="KW-0732">Signal</keyword>
<dbReference type="EMBL" id="DPXL01000056">
    <property type="protein sequence ID" value="HCM30937.1"/>
    <property type="molecule type" value="Genomic_DNA"/>
</dbReference>
<sequence length="470" mass="53366">MGTLFQEMELNSMNELKTKHLAVSSGVMLAAFTASLPLWAAESPLGNQDTAVHQSTPLPENIAGSPVQQNKASTAAPSLPVLFPVEDEWKFTLKNAYIDRNFERSDLKDTGSWSQSASLFYKSRMIDTPLEIAGLPVKIGADASVQYAVRLSSDKHVADTVLPFDPVTQTQARDFLKYGATLKLGYDRTLLSLGELWLDLPVTAVDASRQLLTSYWGANLKSQLTDQLNLEIGRITKVSPRNEEDFRKFSFTSNGVTEFSDGLNYIDLRYQIMPNLKAEYYFGNLENLYNKHYLGLDHTWKQPEFSVNSRFKYFNAQDTGNNFDIDAQNVGLLETLKIKNHSFGIGYQQIIGESAYPLPDGFLPETYFINWNTTGFFKQDEKSYHFIYGYDFKDHVPGLNTTLKYVYGNDFKTADGRENKESESNIIVNYAFQQPALKGVALQYILINYDVKYGNDFTENRFFVNYTKKF</sequence>
<dbReference type="PANTHER" id="PTHR34596">
    <property type="entry name" value="CHITOPORIN"/>
    <property type="match status" value="1"/>
</dbReference>
<evidence type="ECO:0000313" key="5">
    <source>
        <dbReference type="Proteomes" id="UP000262257"/>
    </source>
</evidence>
<dbReference type="AlphaFoldDB" id="A0A3D3G038"/>
<dbReference type="Pfam" id="PF03573">
    <property type="entry name" value="OprD"/>
    <property type="match status" value="1"/>
</dbReference>
<dbReference type="InterPro" id="IPR005318">
    <property type="entry name" value="OM_porin_bac"/>
</dbReference>
<name>A0A3D3G038_ACIRA</name>
<comment type="similarity">
    <text evidence="1">Belongs to the outer membrane porin (Opr) (TC 1.B.25) family.</text>
</comment>
<evidence type="ECO:0000256" key="2">
    <source>
        <dbReference type="ARBA" id="ARBA00022448"/>
    </source>
</evidence>
<evidence type="ECO:0000313" key="4">
    <source>
        <dbReference type="EMBL" id="HCM30937.1"/>
    </source>
</evidence>
<dbReference type="Gene3D" id="2.40.160.10">
    <property type="entry name" value="Porin"/>
    <property type="match status" value="1"/>
</dbReference>
<accession>A0A3D3G038</accession>
<keyword evidence="2" id="KW-0813">Transport</keyword>
<dbReference type="Proteomes" id="UP000262257">
    <property type="component" value="Unassembled WGS sequence"/>
</dbReference>
<dbReference type="GO" id="GO:0015288">
    <property type="term" value="F:porin activity"/>
    <property type="evidence" value="ECO:0007669"/>
    <property type="project" value="TreeGrafter"/>
</dbReference>
<dbReference type="GO" id="GO:0016020">
    <property type="term" value="C:membrane"/>
    <property type="evidence" value="ECO:0007669"/>
    <property type="project" value="InterPro"/>
</dbReference>
<protein>
    <submittedName>
        <fullName evidence="4">Outer membrane porin, OprD family</fullName>
    </submittedName>
</protein>
<evidence type="ECO:0000256" key="1">
    <source>
        <dbReference type="ARBA" id="ARBA00009075"/>
    </source>
</evidence>
<proteinExistence type="inferred from homology"/>
<evidence type="ECO:0000256" key="3">
    <source>
        <dbReference type="ARBA" id="ARBA00022729"/>
    </source>
</evidence>